<dbReference type="PANTHER" id="PTHR43680:SF2">
    <property type="entry name" value="NITRATE REDUCTASE MOLYBDENUM COFACTOR ASSEMBLY CHAPERONE NARJ"/>
    <property type="match status" value="1"/>
</dbReference>
<dbReference type="InterPro" id="IPR036411">
    <property type="entry name" value="TorD-like_sf"/>
</dbReference>
<dbReference type="InterPro" id="IPR020945">
    <property type="entry name" value="DMSO/NO3_reduct_chaperone"/>
</dbReference>
<dbReference type="Proteomes" id="UP000743899">
    <property type="component" value="Unassembled WGS sequence"/>
</dbReference>
<evidence type="ECO:0000313" key="3">
    <source>
        <dbReference type="Proteomes" id="UP000743899"/>
    </source>
</evidence>
<dbReference type="NCBIfam" id="TIGR00684">
    <property type="entry name" value="narJ"/>
    <property type="match status" value="1"/>
</dbReference>
<comment type="caution">
    <text evidence="2">The sequence shown here is derived from an EMBL/GenBank/DDBJ whole genome shotgun (WGS) entry which is preliminary data.</text>
</comment>
<gene>
    <name evidence="2" type="primary">narJ</name>
    <name evidence="2" type="ORF">GW534_08730</name>
</gene>
<dbReference type="InterPro" id="IPR003765">
    <property type="entry name" value="NO3_reductase_chaperone_NarJ"/>
</dbReference>
<dbReference type="EMBL" id="JAACYS010000035">
    <property type="protein sequence ID" value="NCU17816.1"/>
    <property type="molecule type" value="Genomic_DNA"/>
</dbReference>
<organism evidence="2 3">
    <name type="scientific">Pallidibacillus pasinlerensis</name>
    <dbReference type="NCBI Taxonomy" id="2703818"/>
    <lineage>
        <taxon>Bacteria</taxon>
        <taxon>Bacillati</taxon>
        <taxon>Bacillota</taxon>
        <taxon>Bacilli</taxon>
        <taxon>Bacillales</taxon>
        <taxon>Bacillaceae</taxon>
        <taxon>Pallidibacillus</taxon>
    </lineage>
</organism>
<accession>A0ABX0A363</accession>
<protein>
    <submittedName>
        <fullName evidence="2">Nitrate reductase molybdenum cofactor assembly chaperone</fullName>
    </submittedName>
</protein>
<name>A0ABX0A363_9BACI</name>
<dbReference type="RefSeq" id="WP_161920647.1">
    <property type="nucleotide sequence ID" value="NZ_JAACYS010000035.1"/>
</dbReference>
<keyword evidence="1" id="KW-0534">Nitrate assimilation</keyword>
<keyword evidence="3" id="KW-1185">Reference proteome</keyword>
<sequence length="185" mass="21838">MKTIFEPKIYQIISILLQYPDDEWFSILPDIKDEINTIENKDVHKLLLEFIEEIEIISQDDLVENYIENFDFGKITNLYVTYLKLREQRERGLELLKLKMFYKSHGFDITDEELPDYLPLMLEFSGNVAKEVSNELLQMHFAAIEEIQKRLKETESYYAVLLDALKLAMEHNGVNMNESVQEAHA</sequence>
<evidence type="ECO:0000256" key="1">
    <source>
        <dbReference type="ARBA" id="ARBA00023063"/>
    </source>
</evidence>
<reference evidence="2 3" key="1">
    <citation type="submission" date="2020-01" db="EMBL/GenBank/DDBJ databases">
        <title>A novel Bacillus sp. from Pasinler.</title>
        <authorList>
            <person name="Adiguzel A."/>
            <person name="Ay H."/>
            <person name="Baltaci M.O."/>
        </authorList>
    </citation>
    <scope>NUCLEOTIDE SEQUENCE [LARGE SCALE GENOMIC DNA]</scope>
    <source>
        <strain evidence="2 3">P1</strain>
    </source>
</reference>
<dbReference type="SUPFAM" id="SSF89155">
    <property type="entry name" value="TorD-like"/>
    <property type="match status" value="1"/>
</dbReference>
<proteinExistence type="predicted"/>
<dbReference type="Pfam" id="PF02613">
    <property type="entry name" value="Nitrate_red_del"/>
    <property type="match status" value="1"/>
</dbReference>
<dbReference type="PANTHER" id="PTHR43680">
    <property type="entry name" value="NITRATE REDUCTASE MOLYBDENUM COFACTOR ASSEMBLY CHAPERONE"/>
    <property type="match status" value="1"/>
</dbReference>
<evidence type="ECO:0000313" key="2">
    <source>
        <dbReference type="EMBL" id="NCU17816.1"/>
    </source>
</evidence>